<keyword evidence="3" id="KW-0813">Transport</keyword>
<evidence type="ECO:0008006" key="12">
    <source>
        <dbReference type="Google" id="ProtNLM"/>
    </source>
</evidence>
<evidence type="ECO:0000256" key="7">
    <source>
        <dbReference type="ARBA" id="ARBA00023136"/>
    </source>
</evidence>
<comment type="caution">
    <text evidence="10">The sequence shown here is derived from an EMBL/GenBank/DDBJ whole genome shotgun (WGS) entry which is preliminary data.</text>
</comment>
<proteinExistence type="inferred from homology"/>
<evidence type="ECO:0000256" key="2">
    <source>
        <dbReference type="ARBA" id="ARBA00009212"/>
    </source>
</evidence>
<sequence length="104" mass="11109">MTPMGVVLLVSAALLTVAAVLVVVRMTVGPTILDRSMALDVLMSVMVCAVALKSIQREETWSLPMLLVLAMVGFVGAVSIARFASGTEDEEARDDDDAREGEER</sequence>
<evidence type="ECO:0000256" key="9">
    <source>
        <dbReference type="SAM" id="Phobius"/>
    </source>
</evidence>
<keyword evidence="6 9" id="KW-1133">Transmembrane helix</keyword>
<organism evidence="10 11">
    <name type="scientific">Nocardioides daphniae</name>
    <dbReference type="NCBI Taxonomy" id="402297"/>
    <lineage>
        <taxon>Bacteria</taxon>
        <taxon>Bacillati</taxon>
        <taxon>Actinomycetota</taxon>
        <taxon>Actinomycetes</taxon>
        <taxon>Propionibacteriales</taxon>
        <taxon>Nocardioidaceae</taxon>
        <taxon>Nocardioides</taxon>
    </lineage>
</organism>
<comment type="similarity">
    <text evidence="2">Belongs to the CPA3 antiporters (TC 2.A.63) subunit F family.</text>
</comment>
<dbReference type="PANTHER" id="PTHR34702">
    <property type="entry name" value="NA(+)/H(+) ANTIPORTER SUBUNIT F1"/>
    <property type="match status" value="1"/>
</dbReference>
<feature type="transmembrane region" description="Helical" evidence="9">
    <location>
        <begin position="6"/>
        <end position="24"/>
    </location>
</feature>
<dbReference type="RefSeq" id="WP_202977854.1">
    <property type="nucleotide sequence ID" value="NZ_BMCK01000001.1"/>
</dbReference>
<name>A0ABQ1Q0M8_9ACTN</name>
<gene>
    <name evidence="10" type="ORF">GCM10007231_03980</name>
</gene>
<dbReference type="InterPro" id="IPR007208">
    <property type="entry name" value="MrpF/PhaF-like"/>
</dbReference>
<evidence type="ECO:0000256" key="3">
    <source>
        <dbReference type="ARBA" id="ARBA00022448"/>
    </source>
</evidence>
<evidence type="ECO:0000256" key="6">
    <source>
        <dbReference type="ARBA" id="ARBA00022989"/>
    </source>
</evidence>
<comment type="subcellular location">
    <subcellularLocation>
        <location evidence="1">Cell membrane</location>
        <topology evidence="1">Multi-pass membrane protein</topology>
    </subcellularLocation>
</comment>
<evidence type="ECO:0000313" key="10">
    <source>
        <dbReference type="EMBL" id="GGD08357.1"/>
    </source>
</evidence>
<keyword evidence="7 9" id="KW-0472">Membrane</keyword>
<dbReference type="Proteomes" id="UP000630594">
    <property type="component" value="Unassembled WGS sequence"/>
</dbReference>
<dbReference type="Pfam" id="PF04066">
    <property type="entry name" value="MrpF_PhaF"/>
    <property type="match status" value="1"/>
</dbReference>
<accession>A0ABQ1Q0M8</accession>
<dbReference type="EMBL" id="BMCK01000001">
    <property type="protein sequence ID" value="GGD08357.1"/>
    <property type="molecule type" value="Genomic_DNA"/>
</dbReference>
<evidence type="ECO:0000256" key="4">
    <source>
        <dbReference type="ARBA" id="ARBA00022475"/>
    </source>
</evidence>
<feature type="transmembrane region" description="Helical" evidence="9">
    <location>
        <begin position="61"/>
        <end position="84"/>
    </location>
</feature>
<reference evidence="11" key="1">
    <citation type="journal article" date="2019" name="Int. J. Syst. Evol. Microbiol.">
        <title>The Global Catalogue of Microorganisms (GCM) 10K type strain sequencing project: providing services to taxonomists for standard genome sequencing and annotation.</title>
        <authorList>
            <consortium name="The Broad Institute Genomics Platform"/>
            <consortium name="The Broad Institute Genome Sequencing Center for Infectious Disease"/>
            <person name="Wu L."/>
            <person name="Ma J."/>
        </authorList>
    </citation>
    <scope>NUCLEOTIDE SEQUENCE [LARGE SCALE GENOMIC DNA]</scope>
    <source>
        <strain evidence="11">CCM 7403</strain>
    </source>
</reference>
<evidence type="ECO:0000313" key="11">
    <source>
        <dbReference type="Proteomes" id="UP000630594"/>
    </source>
</evidence>
<feature type="region of interest" description="Disordered" evidence="8">
    <location>
        <begin position="85"/>
        <end position="104"/>
    </location>
</feature>
<evidence type="ECO:0000256" key="8">
    <source>
        <dbReference type="SAM" id="MobiDB-lite"/>
    </source>
</evidence>
<feature type="compositionally biased region" description="Acidic residues" evidence="8">
    <location>
        <begin position="87"/>
        <end position="104"/>
    </location>
</feature>
<protein>
    <recommendedName>
        <fullName evidence="12">Cation:proton antiporter</fullName>
    </recommendedName>
</protein>
<keyword evidence="11" id="KW-1185">Reference proteome</keyword>
<keyword evidence="5 9" id="KW-0812">Transmembrane</keyword>
<evidence type="ECO:0000256" key="1">
    <source>
        <dbReference type="ARBA" id="ARBA00004651"/>
    </source>
</evidence>
<dbReference type="PANTHER" id="PTHR34702:SF1">
    <property type="entry name" value="NA(+)_H(+) ANTIPORTER SUBUNIT F"/>
    <property type="match status" value="1"/>
</dbReference>
<evidence type="ECO:0000256" key="5">
    <source>
        <dbReference type="ARBA" id="ARBA00022692"/>
    </source>
</evidence>
<keyword evidence="4" id="KW-1003">Cell membrane</keyword>